<evidence type="ECO:0000256" key="9">
    <source>
        <dbReference type="ARBA" id="ARBA00022884"/>
    </source>
</evidence>
<dbReference type="GO" id="GO:0005737">
    <property type="term" value="C:cytoplasm"/>
    <property type="evidence" value="ECO:0007669"/>
    <property type="project" value="UniProtKB-SubCell"/>
</dbReference>
<dbReference type="SMART" id="SM00268">
    <property type="entry name" value="ACTIN"/>
    <property type="match status" value="1"/>
</dbReference>
<dbReference type="SUPFAM" id="SSF54928">
    <property type="entry name" value="RNA-binding domain, RBD"/>
    <property type="match status" value="1"/>
</dbReference>
<dbReference type="AlphaFoldDB" id="A0A0N5CWR3"/>
<dbReference type="GO" id="GO:0005686">
    <property type="term" value="C:U2 snRNP"/>
    <property type="evidence" value="ECO:0007669"/>
    <property type="project" value="TreeGrafter"/>
</dbReference>
<gene>
    <name evidence="16" type="ORF">TCLT_LOCUS4781</name>
</gene>
<dbReference type="InterPro" id="IPR004000">
    <property type="entry name" value="Actin"/>
</dbReference>
<dbReference type="CDD" id="cd12334">
    <property type="entry name" value="RRM1_SF3B4"/>
    <property type="match status" value="1"/>
</dbReference>
<comment type="subcellular location">
    <subcellularLocation>
        <location evidence="2">Cytoplasm</location>
    </subcellularLocation>
    <subcellularLocation>
        <location evidence="1">Nucleus</location>
    </subcellularLocation>
</comment>
<dbReference type="Pfam" id="PF00022">
    <property type="entry name" value="Actin"/>
    <property type="match status" value="1"/>
</dbReference>
<dbReference type="GO" id="GO:0071011">
    <property type="term" value="C:precatalytic spliceosome"/>
    <property type="evidence" value="ECO:0007669"/>
    <property type="project" value="TreeGrafter"/>
</dbReference>
<dbReference type="PANTHER" id="PTHR48030:SF3">
    <property type="entry name" value="SPLICING FACTOR 3B SUBUNIT 4"/>
    <property type="match status" value="1"/>
</dbReference>
<evidence type="ECO:0000256" key="1">
    <source>
        <dbReference type="ARBA" id="ARBA00004123"/>
    </source>
</evidence>
<dbReference type="PROSITE" id="PS50102">
    <property type="entry name" value="RRM"/>
    <property type="match status" value="2"/>
</dbReference>
<dbReference type="InterPro" id="IPR012677">
    <property type="entry name" value="Nucleotide-bd_a/b_plait_sf"/>
</dbReference>
<dbReference type="GO" id="GO:0048026">
    <property type="term" value="P:positive regulation of mRNA splicing, via spliceosome"/>
    <property type="evidence" value="ECO:0007669"/>
    <property type="project" value="TreeGrafter"/>
</dbReference>
<feature type="compositionally biased region" description="Pro residues" evidence="14">
    <location>
        <begin position="777"/>
        <end position="812"/>
    </location>
</feature>
<dbReference type="STRING" id="103827.A0A0N5CWR3"/>
<dbReference type="CDD" id="cd12335">
    <property type="entry name" value="RRM2_SF3B4"/>
    <property type="match status" value="1"/>
</dbReference>
<dbReference type="SUPFAM" id="SSF53067">
    <property type="entry name" value="Actin-like ATPase domain"/>
    <property type="match status" value="2"/>
</dbReference>
<dbReference type="InterPro" id="IPR052084">
    <property type="entry name" value="SF3B4_spliceosome_assoc"/>
</dbReference>
<feature type="compositionally biased region" description="Pro residues" evidence="14">
    <location>
        <begin position="655"/>
        <end position="722"/>
    </location>
</feature>
<dbReference type="GO" id="GO:0005730">
    <property type="term" value="C:nucleolus"/>
    <property type="evidence" value="ECO:0007669"/>
    <property type="project" value="TreeGrafter"/>
</dbReference>
<dbReference type="Proteomes" id="UP000276776">
    <property type="component" value="Unassembled WGS sequence"/>
</dbReference>
<keyword evidence="6" id="KW-0507">mRNA processing</keyword>
<dbReference type="Gene3D" id="3.30.70.330">
    <property type="match status" value="2"/>
</dbReference>
<keyword evidence="11" id="KW-0539">Nucleus</keyword>
<dbReference type="InterPro" id="IPR034158">
    <property type="entry name" value="SF3B4_RRM1"/>
</dbReference>
<evidence type="ECO:0000256" key="11">
    <source>
        <dbReference type="ARBA" id="ARBA00023242"/>
    </source>
</evidence>
<dbReference type="CDD" id="cd10210">
    <property type="entry name" value="ASKHA_NBD_Arp6"/>
    <property type="match status" value="1"/>
</dbReference>
<dbReference type="InterPro" id="IPR035979">
    <property type="entry name" value="RBD_domain_sf"/>
</dbReference>
<evidence type="ECO:0000256" key="10">
    <source>
        <dbReference type="ARBA" id="ARBA00023187"/>
    </source>
</evidence>
<keyword evidence="5" id="KW-0963">Cytoplasm</keyword>
<dbReference type="InterPro" id="IPR034159">
    <property type="entry name" value="SF3B4_RRM2"/>
</dbReference>
<accession>A0A0N5CWR3</accession>
<evidence type="ECO:0000256" key="13">
    <source>
        <dbReference type="PROSITE-ProRule" id="PRU00176"/>
    </source>
</evidence>
<dbReference type="OMA" id="RDMVENI"/>
<evidence type="ECO:0000256" key="2">
    <source>
        <dbReference type="ARBA" id="ARBA00004496"/>
    </source>
</evidence>
<evidence type="ECO:0000256" key="5">
    <source>
        <dbReference type="ARBA" id="ARBA00022490"/>
    </source>
</evidence>
<protein>
    <recommendedName>
        <fullName evidence="12">Splicing factor 3B subunit 4</fullName>
    </recommendedName>
</protein>
<dbReference type="InterPro" id="IPR043129">
    <property type="entry name" value="ATPase_NBD"/>
</dbReference>
<keyword evidence="8" id="KW-0677">Repeat</keyword>
<dbReference type="Pfam" id="PF00076">
    <property type="entry name" value="RRM_1"/>
    <property type="match status" value="2"/>
</dbReference>
<dbReference type="GO" id="GO:0008380">
    <property type="term" value="P:RNA splicing"/>
    <property type="evidence" value="ECO:0007669"/>
    <property type="project" value="UniProtKB-KW"/>
</dbReference>
<dbReference type="GO" id="GO:0003723">
    <property type="term" value="F:RNA binding"/>
    <property type="evidence" value="ECO:0007669"/>
    <property type="project" value="UniProtKB-UniRule"/>
</dbReference>
<evidence type="ECO:0000256" key="12">
    <source>
        <dbReference type="ARBA" id="ARBA00070533"/>
    </source>
</evidence>
<dbReference type="FunFam" id="3.30.70.330:FF:000505">
    <property type="entry name" value="Splicing factor 3B subunit 4"/>
    <property type="match status" value="1"/>
</dbReference>
<comment type="similarity">
    <text evidence="3">Belongs to the actin family. ARP6 subfamily.</text>
</comment>
<name>A0A0N5CWR3_THECL</name>
<evidence type="ECO:0000313" key="16">
    <source>
        <dbReference type="EMBL" id="VDN01945.1"/>
    </source>
</evidence>
<dbReference type="EMBL" id="UYYF01004304">
    <property type="protein sequence ID" value="VDN01945.1"/>
    <property type="molecule type" value="Genomic_DNA"/>
</dbReference>
<evidence type="ECO:0000256" key="14">
    <source>
        <dbReference type="SAM" id="MobiDB-lite"/>
    </source>
</evidence>
<feature type="region of interest" description="Disordered" evidence="14">
    <location>
        <begin position="637"/>
        <end position="812"/>
    </location>
</feature>
<keyword evidence="7" id="KW-0747">Spliceosome</keyword>
<evidence type="ECO:0000256" key="6">
    <source>
        <dbReference type="ARBA" id="ARBA00022664"/>
    </source>
</evidence>
<dbReference type="Gene3D" id="2.30.36.70">
    <property type="entry name" value="Actin, Chain A, domain 2"/>
    <property type="match status" value="1"/>
</dbReference>
<keyword evidence="10" id="KW-0508">mRNA splicing</keyword>
<evidence type="ECO:0000259" key="15">
    <source>
        <dbReference type="PROSITE" id="PS50102"/>
    </source>
</evidence>
<dbReference type="InterPro" id="IPR000504">
    <property type="entry name" value="RRM_dom"/>
</dbReference>
<evidence type="ECO:0000256" key="4">
    <source>
        <dbReference type="ARBA" id="ARBA00008363"/>
    </source>
</evidence>
<dbReference type="PRINTS" id="PR01217">
    <property type="entry name" value="PRICHEXTENSN"/>
</dbReference>
<dbReference type="FunFam" id="3.90.640.10:FF:000014">
    <property type="entry name" value="Putative actin-related protein 6"/>
    <property type="match status" value="1"/>
</dbReference>
<dbReference type="GO" id="GO:0006397">
    <property type="term" value="P:mRNA processing"/>
    <property type="evidence" value="ECO:0007669"/>
    <property type="project" value="UniProtKB-KW"/>
</dbReference>
<feature type="domain" description="RRM" evidence="15">
    <location>
        <begin position="450"/>
        <end position="528"/>
    </location>
</feature>
<keyword evidence="9 13" id="KW-0694">RNA-binding</keyword>
<comment type="similarity">
    <text evidence="4">Belongs to the SF3B4 family.</text>
</comment>
<feature type="domain" description="RRM" evidence="15">
    <location>
        <begin position="537"/>
        <end position="616"/>
    </location>
</feature>
<evidence type="ECO:0000313" key="18">
    <source>
        <dbReference type="WBParaSite" id="TCLT_0000479201-mRNA-1"/>
    </source>
</evidence>
<evidence type="ECO:0000256" key="8">
    <source>
        <dbReference type="ARBA" id="ARBA00022737"/>
    </source>
</evidence>
<reference evidence="16 17" key="2">
    <citation type="submission" date="2018-11" db="EMBL/GenBank/DDBJ databases">
        <authorList>
            <consortium name="Pathogen Informatics"/>
        </authorList>
    </citation>
    <scope>NUCLEOTIDE SEQUENCE [LARGE SCALE GENOMIC DNA]</scope>
</reference>
<dbReference type="OrthoDB" id="6220758at2759"/>
<dbReference type="SMART" id="SM00360">
    <property type="entry name" value="RRM"/>
    <property type="match status" value="2"/>
</dbReference>
<evidence type="ECO:0000313" key="17">
    <source>
        <dbReference type="Proteomes" id="UP000276776"/>
    </source>
</evidence>
<proteinExistence type="inferred from homology"/>
<evidence type="ECO:0000256" key="3">
    <source>
        <dbReference type="ARBA" id="ARBA00005665"/>
    </source>
</evidence>
<dbReference type="FunFam" id="3.30.70.330:FF:000059">
    <property type="entry name" value="splicing factor 3B subunit 4"/>
    <property type="match status" value="1"/>
</dbReference>
<sequence length="812" mass="90450">MSTTLIFDNGCSAIKAGYVTDAHPRFFLNCIVKTKNDRKRVYVADEIEECRDHSSIFFLTPAEKGYIGMVMVGKEILAEVLVNWDVEQQIWNRVFGEDGLNVSFSDTRIIVTDTIYNVPAIHDVSDEILFELYGFDAVAKTSASSLIAVSDTVIEEYKEEECCVIVDTGFSFTHIVPYYKDKAIRKGIIRIDVGGKVLTNLLKEWISYRQLDVMEETYVINECKEDICFVADDFNKYMDIAKHHGEKNTVVQDYVLPDFINHSRGFICSPDDNDYDDLQKLRVNVERFTVPEALFTPSDIGISQMGIPEAIAVSVNRCPYGMRGRMFKNIVLCGGNVLFTGFKERLIRDLRPLVDQMYEIRLRKVVDPIIHAWCCGRDGVRLGAWENRFVFDFFNVQLVGFRFLTKAEYDECGSNIYMDKFLNFCELKNEVLVIFYLDLFFIYIFRSVDATIYVGGLDEKVTDAILWELFVQAGPVVSVNMPKDRVTSSHQGFGFIEFMGEEDADYAIKIMNMIKIYGKPIKVNKASAHEKNMDVGANVFVGNLDPDVDEKLLFDTFSAFGVILQVPKIMRDAETGSSKGFAFVNFASFEASDSAIEAMNGQFLCNRAITVSYAFKKDTKGERHGTAAERMLAAQNPLFPSDKPNQIFSDGKLPFVPPLHPPPPGPPLPPPMLPPMSGPPPAIFPPPPPPMPTPGATPIPPPPPPPAPPTPMGTPRPPPPMSAPLSIWGMPPPPPITPGIRPPATPTPTPPPPPPPSRNFVRIPPPFPPMQQNRATFPPPPPPSVRIMLPPPPPVIHPSLPPPPPSSTPVSE</sequence>
<keyword evidence="17" id="KW-1185">Reference proteome</keyword>
<organism evidence="18">
    <name type="scientific">Thelazia callipaeda</name>
    <name type="common">Oriental eyeworm</name>
    <name type="synonym">Parasitic nematode</name>
    <dbReference type="NCBI Taxonomy" id="103827"/>
    <lineage>
        <taxon>Eukaryota</taxon>
        <taxon>Metazoa</taxon>
        <taxon>Ecdysozoa</taxon>
        <taxon>Nematoda</taxon>
        <taxon>Chromadorea</taxon>
        <taxon>Rhabditida</taxon>
        <taxon>Spirurina</taxon>
        <taxon>Spiruromorpha</taxon>
        <taxon>Thelazioidea</taxon>
        <taxon>Thelaziidae</taxon>
        <taxon>Thelazia</taxon>
    </lineage>
</organism>
<dbReference type="WBParaSite" id="TCLT_0000479201-mRNA-1">
    <property type="protein sequence ID" value="TCLT_0000479201-mRNA-1"/>
    <property type="gene ID" value="TCLT_0000479201"/>
</dbReference>
<dbReference type="Gene3D" id="3.90.640.10">
    <property type="entry name" value="Actin, Chain A, domain 4"/>
    <property type="match status" value="1"/>
</dbReference>
<reference evidence="18" key="1">
    <citation type="submission" date="2017-02" db="UniProtKB">
        <authorList>
            <consortium name="WormBaseParasite"/>
        </authorList>
    </citation>
    <scope>IDENTIFICATION</scope>
</reference>
<dbReference type="Gene3D" id="3.30.420.40">
    <property type="match status" value="2"/>
</dbReference>
<feature type="compositionally biased region" description="Pro residues" evidence="14">
    <location>
        <begin position="730"/>
        <end position="769"/>
    </location>
</feature>
<evidence type="ECO:0000256" key="7">
    <source>
        <dbReference type="ARBA" id="ARBA00022728"/>
    </source>
</evidence>
<dbReference type="PANTHER" id="PTHR48030">
    <property type="entry name" value="SPLICING FACTOR 3B SUBUNIT 4"/>
    <property type="match status" value="1"/>
</dbReference>